<sequence length="205" mass="21613">MILPAGGEVRVLDLVLTAIEVREEQYDHKPGHGDVLAATLHVRAAGSPAPSTRDMAAQSDALVRVRSDAGAGGTTWQHYRFVVTGGDRNAVVLAVTPFSRAGSAGGAPLKLDARGGIGAAAGLAFTVLEVVEKFMNDGNTMMRVKLHVRRAGTPAPSAAELADEDSRVTLTSDPGSDTTTWNGFRIDYLGGWRDEVELRIVPPAN</sequence>
<dbReference type="EMBL" id="JAQNDL010000003">
    <property type="protein sequence ID" value="MDC0720384.1"/>
    <property type="molecule type" value="Genomic_DNA"/>
</dbReference>
<evidence type="ECO:0000313" key="1">
    <source>
        <dbReference type="EMBL" id="MDC0720384.1"/>
    </source>
</evidence>
<organism evidence="1 2">
    <name type="scientific">Nannocystis bainbridge</name>
    <dbReference type="NCBI Taxonomy" id="2995303"/>
    <lineage>
        <taxon>Bacteria</taxon>
        <taxon>Pseudomonadati</taxon>
        <taxon>Myxococcota</taxon>
        <taxon>Polyangia</taxon>
        <taxon>Nannocystales</taxon>
        <taxon>Nannocystaceae</taxon>
        <taxon>Nannocystis</taxon>
    </lineage>
</organism>
<dbReference type="RefSeq" id="WP_272088892.1">
    <property type="nucleotide sequence ID" value="NZ_JAQNDL010000003.1"/>
</dbReference>
<accession>A0ABT5E4X1</accession>
<protein>
    <submittedName>
        <fullName evidence="1">Uncharacterized protein</fullName>
    </submittedName>
</protein>
<proteinExistence type="predicted"/>
<reference evidence="1 2" key="1">
    <citation type="submission" date="2022-11" db="EMBL/GenBank/DDBJ databases">
        <title>Minimal conservation of predation-associated metabolite biosynthetic gene clusters underscores biosynthetic potential of Myxococcota including descriptions for ten novel species: Archangium lansinium sp. nov., Myxococcus landrumus sp. nov., Nannocystis bai.</title>
        <authorList>
            <person name="Ahearne A."/>
            <person name="Stevens C."/>
            <person name="Dowd S."/>
        </authorList>
    </citation>
    <scope>NUCLEOTIDE SEQUENCE [LARGE SCALE GENOMIC DNA]</scope>
    <source>
        <strain evidence="1 2">BB15-2</strain>
    </source>
</reference>
<dbReference type="Proteomes" id="UP001221686">
    <property type="component" value="Unassembled WGS sequence"/>
</dbReference>
<evidence type="ECO:0000313" key="2">
    <source>
        <dbReference type="Proteomes" id="UP001221686"/>
    </source>
</evidence>
<name>A0ABT5E4X1_9BACT</name>
<comment type="caution">
    <text evidence="1">The sequence shown here is derived from an EMBL/GenBank/DDBJ whole genome shotgun (WGS) entry which is preliminary data.</text>
</comment>
<keyword evidence="2" id="KW-1185">Reference proteome</keyword>
<gene>
    <name evidence="1" type="ORF">POL25_26015</name>
</gene>